<proteinExistence type="inferred from homology"/>
<evidence type="ECO:0000256" key="14">
    <source>
        <dbReference type="ARBA" id="ARBA00022840"/>
    </source>
</evidence>
<evidence type="ECO:0000256" key="4">
    <source>
        <dbReference type="ARBA" id="ARBA00022475"/>
    </source>
</evidence>
<evidence type="ECO:0000256" key="18">
    <source>
        <dbReference type="ARBA" id="ARBA00023180"/>
    </source>
</evidence>
<dbReference type="SUPFAM" id="SSF56112">
    <property type="entry name" value="Protein kinase-like (PK-like)"/>
    <property type="match status" value="1"/>
</dbReference>
<dbReference type="Gene3D" id="1.10.510.10">
    <property type="entry name" value="Transferase(Phosphotransferase) domain 1"/>
    <property type="match status" value="1"/>
</dbReference>
<dbReference type="InterPro" id="IPR003591">
    <property type="entry name" value="Leu-rich_rpt_typical-subtyp"/>
</dbReference>
<keyword evidence="8" id="KW-0808">Transferase</keyword>
<evidence type="ECO:0000256" key="1">
    <source>
        <dbReference type="ARBA" id="ARBA00004162"/>
    </source>
</evidence>
<dbReference type="AlphaFoldDB" id="A0AAV5ETL7"/>
<comment type="caution">
    <text evidence="23">The sequence shown here is derived from an EMBL/GenBank/DDBJ whole genome shotgun (WGS) entry which is preliminary data.</text>
</comment>
<evidence type="ECO:0000256" key="12">
    <source>
        <dbReference type="ARBA" id="ARBA00022741"/>
    </source>
</evidence>
<feature type="signal peptide" evidence="21">
    <location>
        <begin position="1"/>
        <end position="25"/>
    </location>
</feature>
<evidence type="ECO:0000256" key="20">
    <source>
        <dbReference type="ARBA" id="ARBA00048679"/>
    </source>
</evidence>
<evidence type="ECO:0000256" key="11">
    <source>
        <dbReference type="ARBA" id="ARBA00022737"/>
    </source>
</evidence>
<keyword evidence="10 21" id="KW-0732">Signal</keyword>
<dbReference type="InterPro" id="IPR008271">
    <property type="entry name" value="Ser/Thr_kinase_AS"/>
</dbReference>
<organism evidence="23 24">
    <name type="scientific">Eleusine coracana subsp. coracana</name>
    <dbReference type="NCBI Taxonomy" id="191504"/>
    <lineage>
        <taxon>Eukaryota</taxon>
        <taxon>Viridiplantae</taxon>
        <taxon>Streptophyta</taxon>
        <taxon>Embryophyta</taxon>
        <taxon>Tracheophyta</taxon>
        <taxon>Spermatophyta</taxon>
        <taxon>Magnoliopsida</taxon>
        <taxon>Liliopsida</taxon>
        <taxon>Poales</taxon>
        <taxon>Poaceae</taxon>
        <taxon>PACMAD clade</taxon>
        <taxon>Chloridoideae</taxon>
        <taxon>Cynodonteae</taxon>
        <taxon>Eleusininae</taxon>
        <taxon>Eleusine</taxon>
    </lineage>
</organism>
<keyword evidence="6" id="KW-0597">Phosphoprotein</keyword>
<keyword evidence="24" id="KW-1185">Reference proteome</keyword>
<dbReference type="SMART" id="SM00220">
    <property type="entry name" value="S_TKc"/>
    <property type="match status" value="1"/>
</dbReference>
<dbReference type="PANTHER" id="PTHR48008:SF14">
    <property type="entry name" value="PROTEIN KINASE DOMAIN-CONTAINING PROTEIN"/>
    <property type="match status" value="1"/>
</dbReference>
<keyword evidence="9" id="KW-0812">Transmembrane</keyword>
<evidence type="ECO:0000256" key="19">
    <source>
        <dbReference type="ARBA" id="ARBA00047899"/>
    </source>
</evidence>
<feature type="domain" description="Protein kinase" evidence="22">
    <location>
        <begin position="132"/>
        <end position="442"/>
    </location>
</feature>
<evidence type="ECO:0000256" key="6">
    <source>
        <dbReference type="ARBA" id="ARBA00022553"/>
    </source>
</evidence>
<dbReference type="Pfam" id="PF00560">
    <property type="entry name" value="LRR_1"/>
    <property type="match status" value="4"/>
</dbReference>
<keyword evidence="17" id="KW-0675">Receptor</keyword>
<evidence type="ECO:0000256" key="2">
    <source>
        <dbReference type="ARBA" id="ARBA00008684"/>
    </source>
</evidence>
<evidence type="ECO:0000256" key="5">
    <source>
        <dbReference type="ARBA" id="ARBA00022527"/>
    </source>
</evidence>
<dbReference type="InterPro" id="IPR032675">
    <property type="entry name" value="LRR_dom_sf"/>
</dbReference>
<keyword evidence="5" id="KW-0723">Serine/threonine-protein kinase</keyword>
<keyword evidence="18" id="KW-0325">Glycoprotein</keyword>
<accession>A0AAV5ETL7</accession>
<comment type="catalytic activity">
    <reaction evidence="20">
        <text>L-seryl-[protein] + ATP = O-phospho-L-seryl-[protein] + ADP + H(+)</text>
        <dbReference type="Rhea" id="RHEA:17989"/>
        <dbReference type="Rhea" id="RHEA-COMP:9863"/>
        <dbReference type="Rhea" id="RHEA-COMP:11604"/>
        <dbReference type="ChEBI" id="CHEBI:15378"/>
        <dbReference type="ChEBI" id="CHEBI:29999"/>
        <dbReference type="ChEBI" id="CHEBI:30616"/>
        <dbReference type="ChEBI" id="CHEBI:83421"/>
        <dbReference type="ChEBI" id="CHEBI:456216"/>
        <dbReference type="EC" id="2.7.11.1"/>
    </reaction>
</comment>
<reference evidence="23" key="2">
    <citation type="submission" date="2021-12" db="EMBL/GenBank/DDBJ databases">
        <title>Resequencing data analysis of finger millet.</title>
        <authorList>
            <person name="Hatakeyama M."/>
            <person name="Aluri S."/>
            <person name="Balachadran M.T."/>
            <person name="Sivarajan S.R."/>
            <person name="Poveda L."/>
            <person name="Shimizu-Inatsugi R."/>
            <person name="Schlapbach R."/>
            <person name="Sreeman S.M."/>
            <person name="Shimizu K.K."/>
        </authorList>
    </citation>
    <scope>NUCLEOTIDE SEQUENCE</scope>
</reference>
<reference evidence="23" key="1">
    <citation type="journal article" date="2018" name="DNA Res.">
        <title>Multiple hybrid de novo genome assembly of finger millet, an orphan allotetraploid crop.</title>
        <authorList>
            <person name="Hatakeyama M."/>
            <person name="Aluri S."/>
            <person name="Balachadran M.T."/>
            <person name="Sivarajan S.R."/>
            <person name="Patrignani A."/>
            <person name="Gruter S."/>
            <person name="Poveda L."/>
            <person name="Shimizu-Inatsugi R."/>
            <person name="Baeten J."/>
            <person name="Francoijs K.J."/>
            <person name="Nataraja K.N."/>
            <person name="Reddy Y.A.N."/>
            <person name="Phadnis S."/>
            <person name="Ravikumar R.L."/>
            <person name="Schlapbach R."/>
            <person name="Sreeman S.M."/>
            <person name="Shimizu K.K."/>
        </authorList>
    </citation>
    <scope>NUCLEOTIDE SEQUENCE</scope>
</reference>
<gene>
    <name evidence="23" type="primary">gb13742</name>
    <name evidence="23" type="ORF">PR202_gb13742</name>
</gene>
<name>A0AAV5ETL7_ELECO</name>
<dbReference type="InterPro" id="IPR000719">
    <property type="entry name" value="Prot_kinase_dom"/>
</dbReference>
<evidence type="ECO:0000256" key="7">
    <source>
        <dbReference type="ARBA" id="ARBA00022614"/>
    </source>
</evidence>
<dbReference type="Gene3D" id="3.80.10.10">
    <property type="entry name" value="Ribonuclease Inhibitor"/>
    <property type="match status" value="2"/>
</dbReference>
<keyword evidence="12" id="KW-0547">Nucleotide-binding</keyword>
<keyword evidence="14" id="KW-0067">ATP-binding</keyword>
<keyword evidence="4" id="KW-1003">Cell membrane</keyword>
<keyword evidence="11" id="KW-0677">Repeat</keyword>
<dbReference type="Pfam" id="PF08263">
    <property type="entry name" value="LRRNT_2"/>
    <property type="match status" value="1"/>
</dbReference>
<keyword evidence="15" id="KW-1133">Transmembrane helix</keyword>
<evidence type="ECO:0000256" key="17">
    <source>
        <dbReference type="ARBA" id="ARBA00023170"/>
    </source>
</evidence>
<dbReference type="Proteomes" id="UP001054889">
    <property type="component" value="Unassembled WGS sequence"/>
</dbReference>
<dbReference type="Pfam" id="PF00069">
    <property type="entry name" value="Pkinase"/>
    <property type="match status" value="1"/>
</dbReference>
<dbReference type="InterPro" id="IPR052451">
    <property type="entry name" value="Ser/Thr_kinase-like"/>
</dbReference>
<evidence type="ECO:0000259" key="22">
    <source>
        <dbReference type="PROSITE" id="PS50011"/>
    </source>
</evidence>
<dbReference type="PANTHER" id="PTHR48008">
    <property type="entry name" value="LEUCINE-RICH REPEAT RECEPTOR-LIKE PROTEIN KINASE IMK3-RELATED"/>
    <property type="match status" value="1"/>
</dbReference>
<dbReference type="EC" id="2.7.11.1" evidence="3"/>
<keyword evidence="13" id="KW-0418">Kinase</keyword>
<feature type="chain" id="PRO_5043528815" description="non-specific serine/threonine protein kinase" evidence="21">
    <location>
        <begin position="26"/>
        <end position="453"/>
    </location>
</feature>
<dbReference type="SUPFAM" id="SSF52058">
    <property type="entry name" value="L domain-like"/>
    <property type="match status" value="1"/>
</dbReference>
<protein>
    <recommendedName>
        <fullName evidence="3">non-specific serine/threonine protein kinase</fullName>
        <ecNumber evidence="3">2.7.11.1</ecNumber>
    </recommendedName>
</protein>
<dbReference type="InterPro" id="IPR011009">
    <property type="entry name" value="Kinase-like_dom_sf"/>
</dbReference>
<dbReference type="GO" id="GO:0004674">
    <property type="term" value="F:protein serine/threonine kinase activity"/>
    <property type="evidence" value="ECO:0007669"/>
    <property type="project" value="UniProtKB-KW"/>
</dbReference>
<dbReference type="SMART" id="SM00369">
    <property type="entry name" value="LRR_TYP"/>
    <property type="match status" value="3"/>
</dbReference>
<keyword evidence="7" id="KW-0433">Leucine-rich repeat</keyword>
<evidence type="ECO:0000256" key="15">
    <source>
        <dbReference type="ARBA" id="ARBA00022989"/>
    </source>
</evidence>
<sequence>MACNWITTVSLVVSLSFLVIGVASSSSPAPNSSNVDGSNTDLAALLAFKGQLSDPLGILARSWTTNVSFCRWVGISCGRRGQRVTVLSLPDMLLQGELSPHIGNLSFLNKLNLTNTGLTGTIPSDLGRLRRLTYLSLFGNGLSGSIPGTLGNLSRLEFLILSNNRLSKQIPPELLQKRLIPTQISNLRSLQRLYLFRNKLFGSIPDSIGNLTRNLIRILNTCSNLDFRALVLQYMPNGSLEMLLHSEGRRQLGFLKRLDIMLDVAMAMEYLHHEHHDVVLHCDLKPSNVLFDTDMTGHVADFGIAKLLLGNDNSLITASMPGTLGYMAPEYGSLGKASRKSDMFSYGIMLLEVFTRKRPTDPMFVADQSIRQWVRQSFPSELIHVLDEQLVQDASSSSCDMMNEFLLPIFELGLICSRDSPDQRMSMSDVVVRLTKMKEEYAKSTSVARQTVQ</sequence>
<dbReference type="InterPro" id="IPR001611">
    <property type="entry name" value="Leu-rich_rpt"/>
</dbReference>
<comment type="catalytic activity">
    <reaction evidence="19">
        <text>L-threonyl-[protein] + ATP = O-phospho-L-threonyl-[protein] + ADP + H(+)</text>
        <dbReference type="Rhea" id="RHEA:46608"/>
        <dbReference type="Rhea" id="RHEA-COMP:11060"/>
        <dbReference type="Rhea" id="RHEA-COMP:11605"/>
        <dbReference type="ChEBI" id="CHEBI:15378"/>
        <dbReference type="ChEBI" id="CHEBI:30013"/>
        <dbReference type="ChEBI" id="CHEBI:30616"/>
        <dbReference type="ChEBI" id="CHEBI:61977"/>
        <dbReference type="ChEBI" id="CHEBI:456216"/>
        <dbReference type="EC" id="2.7.11.1"/>
    </reaction>
</comment>
<evidence type="ECO:0000256" key="10">
    <source>
        <dbReference type="ARBA" id="ARBA00022729"/>
    </source>
</evidence>
<dbReference type="EMBL" id="BQKI01000078">
    <property type="protein sequence ID" value="GJN25857.1"/>
    <property type="molecule type" value="Genomic_DNA"/>
</dbReference>
<evidence type="ECO:0000313" key="23">
    <source>
        <dbReference type="EMBL" id="GJN25857.1"/>
    </source>
</evidence>
<comment type="subcellular location">
    <subcellularLocation>
        <location evidence="1">Cell membrane</location>
        <topology evidence="1">Single-pass membrane protein</topology>
    </subcellularLocation>
</comment>
<keyword evidence="16" id="KW-0472">Membrane</keyword>
<evidence type="ECO:0000256" key="21">
    <source>
        <dbReference type="SAM" id="SignalP"/>
    </source>
</evidence>
<evidence type="ECO:0000313" key="24">
    <source>
        <dbReference type="Proteomes" id="UP001054889"/>
    </source>
</evidence>
<evidence type="ECO:0000256" key="9">
    <source>
        <dbReference type="ARBA" id="ARBA00022692"/>
    </source>
</evidence>
<dbReference type="PROSITE" id="PS00108">
    <property type="entry name" value="PROTEIN_KINASE_ST"/>
    <property type="match status" value="1"/>
</dbReference>
<dbReference type="GO" id="GO:0005886">
    <property type="term" value="C:plasma membrane"/>
    <property type="evidence" value="ECO:0007669"/>
    <property type="project" value="UniProtKB-SubCell"/>
</dbReference>
<evidence type="ECO:0000256" key="3">
    <source>
        <dbReference type="ARBA" id="ARBA00012513"/>
    </source>
</evidence>
<comment type="similarity">
    <text evidence="2">Belongs to the protein kinase superfamily. Ser/Thr protein kinase family.</text>
</comment>
<evidence type="ECO:0000256" key="8">
    <source>
        <dbReference type="ARBA" id="ARBA00022679"/>
    </source>
</evidence>
<evidence type="ECO:0000256" key="16">
    <source>
        <dbReference type="ARBA" id="ARBA00023136"/>
    </source>
</evidence>
<dbReference type="FunFam" id="1.10.510.10:FF:000358">
    <property type="entry name" value="Putative leucine-rich repeat receptor-like serine/threonine-protein kinase"/>
    <property type="match status" value="1"/>
</dbReference>
<dbReference type="InterPro" id="IPR013210">
    <property type="entry name" value="LRR_N_plant-typ"/>
</dbReference>
<evidence type="ECO:0000256" key="13">
    <source>
        <dbReference type="ARBA" id="ARBA00022777"/>
    </source>
</evidence>
<dbReference type="FunFam" id="3.80.10.10:FF:000400">
    <property type="entry name" value="Nuclear pore complex protein NUP107"/>
    <property type="match status" value="1"/>
</dbReference>
<dbReference type="GO" id="GO:0005524">
    <property type="term" value="F:ATP binding"/>
    <property type="evidence" value="ECO:0007669"/>
    <property type="project" value="UniProtKB-KW"/>
</dbReference>
<dbReference type="PROSITE" id="PS50011">
    <property type="entry name" value="PROTEIN_KINASE_DOM"/>
    <property type="match status" value="1"/>
</dbReference>